<dbReference type="GO" id="GO:0006508">
    <property type="term" value="P:proteolysis"/>
    <property type="evidence" value="ECO:0007669"/>
    <property type="project" value="InterPro"/>
</dbReference>
<dbReference type="GO" id="GO:0009252">
    <property type="term" value="P:peptidoglycan biosynthetic process"/>
    <property type="evidence" value="ECO:0007669"/>
    <property type="project" value="UniProtKB-KW"/>
</dbReference>
<feature type="compositionally biased region" description="Low complexity" evidence="10">
    <location>
        <begin position="337"/>
        <end position="352"/>
    </location>
</feature>
<evidence type="ECO:0000259" key="12">
    <source>
        <dbReference type="Pfam" id="PF00768"/>
    </source>
</evidence>
<keyword evidence="15" id="KW-1185">Reference proteome</keyword>
<keyword evidence="4" id="KW-0133">Cell shape</keyword>
<dbReference type="PANTHER" id="PTHR21581:SF6">
    <property type="entry name" value="TRAFFICKING PROTEIN PARTICLE COMPLEX SUBUNIT 12"/>
    <property type="match status" value="1"/>
</dbReference>
<dbReference type="InterPro" id="IPR007730">
    <property type="entry name" value="SPOR-like_dom"/>
</dbReference>
<evidence type="ECO:0000256" key="5">
    <source>
        <dbReference type="ARBA" id="ARBA00022984"/>
    </source>
</evidence>
<evidence type="ECO:0000256" key="11">
    <source>
        <dbReference type="SAM" id="SignalP"/>
    </source>
</evidence>
<dbReference type="InterPro" id="IPR012338">
    <property type="entry name" value="Beta-lactam/transpept-like"/>
</dbReference>
<dbReference type="PATRIC" id="fig|1238182.3.peg.3321"/>
<evidence type="ECO:0000313" key="14">
    <source>
        <dbReference type="EMBL" id="EKV28106.1"/>
    </source>
</evidence>
<keyword evidence="14" id="KW-0121">Carboxypeptidase</keyword>
<keyword evidence="6" id="KW-0961">Cell wall biogenesis/degradation</keyword>
<dbReference type="GO" id="GO:0071555">
    <property type="term" value="P:cell wall organization"/>
    <property type="evidence" value="ECO:0007669"/>
    <property type="project" value="UniProtKB-KW"/>
</dbReference>
<dbReference type="STRING" id="1238182.C882_1107"/>
<feature type="signal peptide" evidence="11">
    <location>
        <begin position="1"/>
        <end position="18"/>
    </location>
</feature>
<evidence type="ECO:0000256" key="1">
    <source>
        <dbReference type="ARBA" id="ARBA00007164"/>
    </source>
</evidence>
<feature type="binding site" evidence="8">
    <location>
        <position position="213"/>
    </location>
    <ligand>
        <name>substrate</name>
    </ligand>
</feature>
<evidence type="ECO:0000259" key="13">
    <source>
        <dbReference type="Pfam" id="PF05036"/>
    </source>
</evidence>
<evidence type="ECO:0000256" key="7">
    <source>
        <dbReference type="PIRSR" id="PIRSR618044-1"/>
    </source>
</evidence>
<dbReference type="InterPro" id="IPR018044">
    <property type="entry name" value="Peptidase_S11"/>
</dbReference>
<dbReference type="EMBL" id="ANHY01000017">
    <property type="protein sequence ID" value="EKV28106.1"/>
    <property type="molecule type" value="Genomic_DNA"/>
</dbReference>
<evidence type="ECO:0000256" key="9">
    <source>
        <dbReference type="RuleBase" id="RU004016"/>
    </source>
</evidence>
<keyword evidence="5" id="KW-0573">Peptidoglycan synthesis</keyword>
<dbReference type="Pfam" id="PF05036">
    <property type="entry name" value="SPOR"/>
    <property type="match status" value="1"/>
</dbReference>
<dbReference type="AlphaFoldDB" id="K9HHL6"/>
<comment type="similarity">
    <text evidence="1 9">Belongs to the peptidase S11 family.</text>
</comment>
<dbReference type="Proteomes" id="UP000009881">
    <property type="component" value="Unassembled WGS sequence"/>
</dbReference>
<dbReference type="PRINTS" id="PR00725">
    <property type="entry name" value="DADACBPTASE1"/>
</dbReference>
<dbReference type="InterPro" id="IPR001967">
    <property type="entry name" value="Peptidase_S11_N"/>
</dbReference>
<dbReference type="Gene3D" id="3.40.710.10">
    <property type="entry name" value="DD-peptidase/beta-lactamase superfamily"/>
    <property type="match status" value="1"/>
</dbReference>
<dbReference type="GO" id="GO:0042834">
    <property type="term" value="F:peptidoglycan binding"/>
    <property type="evidence" value="ECO:0007669"/>
    <property type="project" value="InterPro"/>
</dbReference>
<evidence type="ECO:0000256" key="10">
    <source>
        <dbReference type="SAM" id="MobiDB-lite"/>
    </source>
</evidence>
<feature type="active site" description="Proton acceptor" evidence="7">
    <location>
        <position position="54"/>
    </location>
</feature>
<evidence type="ECO:0000256" key="3">
    <source>
        <dbReference type="ARBA" id="ARBA00022801"/>
    </source>
</evidence>
<evidence type="ECO:0000256" key="2">
    <source>
        <dbReference type="ARBA" id="ARBA00022729"/>
    </source>
</evidence>
<comment type="caution">
    <text evidence="14">The sequence shown here is derived from an EMBL/GenBank/DDBJ whole genome shotgun (WGS) entry which is preliminary data.</text>
</comment>
<feature type="active site" evidence="7">
    <location>
        <position position="111"/>
    </location>
</feature>
<keyword evidence="3" id="KW-0378">Hydrolase</keyword>
<proteinExistence type="inferred from homology"/>
<feature type="chain" id="PRO_5003930226" evidence="11">
    <location>
        <begin position="19"/>
        <end position="458"/>
    </location>
</feature>
<feature type="region of interest" description="Disordered" evidence="10">
    <location>
        <begin position="337"/>
        <end position="359"/>
    </location>
</feature>
<name>K9HHL6_9PROT</name>
<protein>
    <submittedName>
        <fullName evidence="14">D-alanyl-D-alanine carboxypeptidase</fullName>
    </submittedName>
</protein>
<sequence length="458" mass="48767">MRALAVALIFCMTIIAGSADAVARYASIVVDAETGAVLYSRNANQKLYPASLTKMMTLYMLFDQIERGKMTLKTRLPVSERAAGMPPSKLGLKVGETIPVETAIKVLVVKSANDVATVVGEAISGSEWKFAIDMTEKAHSLGMSRTTFKNASGLPNSGQKSTAQDMATLARALMRDFPQYYPYFSTTRVTWKGRTLTTHNHVLTRYDGADGLKTGYIRASGFNLAASAVRNGRRVVGVVFGGKTSRWRDNHMIDLLDEGFVLANRLDPVVAPPPGRKPILLADGSVKLHPKTVAALSTPLPQPKPVQAVPGTPETTQAVALASAVPAPKPLVTRPTALASAAPAAPEAQGSADPAQTGDPTVGQWGVQVGAFSRYASAQTKASEAADRLRPSIEGSHPKIATMKDTGDTIYRARVMGMDEGEAREACNFLRVNRMACIVVPPEQDLARVSRPAALAGN</sequence>
<gene>
    <name evidence="14" type="ORF">C882_1107</name>
</gene>
<reference evidence="14 15" key="1">
    <citation type="journal article" date="2013" name="Genome Announc.">
        <title>Draft Genome Sequence of an Alphaproteobacterium, Caenispirillum salinarum AK4(T), Isolated from a Solar Saltern.</title>
        <authorList>
            <person name="Khatri I."/>
            <person name="Singh A."/>
            <person name="Korpole S."/>
            <person name="Pinnaka A.K."/>
            <person name="Subramanian S."/>
        </authorList>
    </citation>
    <scope>NUCLEOTIDE SEQUENCE [LARGE SCALE GENOMIC DNA]</scope>
    <source>
        <strain evidence="14 15">AK4</strain>
    </source>
</reference>
<evidence type="ECO:0000256" key="8">
    <source>
        <dbReference type="PIRSR" id="PIRSR618044-2"/>
    </source>
</evidence>
<evidence type="ECO:0000313" key="15">
    <source>
        <dbReference type="Proteomes" id="UP000009881"/>
    </source>
</evidence>
<organism evidence="14 15">
    <name type="scientific">Caenispirillum salinarum AK4</name>
    <dbReference type="NCBI Taxonomy" id="1238182"/>
    <lineage>
        <taxon>Bacteria</taxon>
        <taxon>Pseudomonadati</taxon>
        <taxon>Pseudomonadota</taxon>
        <taxon>Alphaproteobacteria</taxon>
        <taxon>Rhodospirillales</taxon>
        <taxon>Novispirillaceae</taxon>
        <taxon>Caenispirillum</taxon>
    </lineage>
</organism>
<dbReference type="PANTHER" id="PTHR21581">
    <property type="entry name" value="D-ALANYL-D-ALANINE CARBOXYPEPTIDASE"/>
    <property type="match status" value="1"/>
</dbReference>
<dbReference type="Gene3D" id="3.30.70.1070">
    <property type="entry name" value="Sporulation related repeat"/>
    <property type="match status" value="1"/>
</dbReference>
<dbReference type="GO" id="GO:0008360">
    <property type="term" value="P:regulation of cell shape"/>
    <property type="evidence" value="ECO:0007669"/>
    <property type="project" value="UniProtKB-KW"/>
</dbReference>
<dbReference type="SUPFAM" id="SSF56601">
    <property type="entry name" value="beta-lactamase/transpeptidase-like"/>
    <property type="match status" value="1"/>
</dbReference>
<evidence type="ECO:0000256" key="4">
    <source>
        <dbReference type="ARBA" id="ARBA00022960"/>
    </source>
</evidence>
<dbReference type="GO" id="GO:0009002">
    <property type="term" value="F:serine-type D-Ala-D-Ala carboxypeptidase activity"/>
    <property type="evidence" value="ECO:0007669"/>
    <property type="project" value="InterPro"/>
</dbReference>
<dbReference type="Pfam" id="PF00768">
    <property type="entry name" value="Peptidase_S11"/>
    <property type="match status" value="1"/>
</dbReference>
<feature type="active site" description="Acyl-ester intermediate" evidence="7">
    <location>
        <position position="51"/>
    </location>
</feature>
<feature type="domain" description="Peptidase S11 D-alanyl-D-alanine carboxypeptidase A N-terminal" evidence="12">
    <location>
        <begin position="19"/>
        <end position="244"/>
    </location>
</feature>
<dbReference type="eggNOG" id="COG1686">
    <property type="taxonomic scope" value="Bacteria"/>
</dbReference>
<dbReference type="InterPro" id="IPR036680">
    <property type="entry name" value="SPOR-like_sf"/>
</dbReference>
<keyword evidence="2 11" id="KW-0732">Signal</keyword>
<feature type="domain" description="SPOR" evidence="13">
    <location>
        <begin position="363"/>
        <end position="441"/>
    </location>
</feature>
<keyword evidence="14" id="KW-0645">Protease</keyword>
<evidence type="ECO:0000256" key="6">
    <source>
        <dbReference type="ARBA" id="ARBA00023316"/>
    </source>
</evidence>
<accession>K9HHL6</accession>